<dbReference type="EMBL" id="JAHHHN010000002">
    <property type="protein sequence ID" value="MBW4560474.1"/>
    <property type="molecule type" value="Genomic_DNA"/>
</dbReference>
<reference evidence="2" key="2">
    <citation type="journal article" date="2022" name="Microbiol. Resour. Announc.">
        <title>Metagenome Sequencing to Explore Phylogenomics of Terrestrial Cyanobacteria.</title>
        <authorList>
            <person name="Ward R.D."/>
            <person name="Stajich J.E."/>
            <person name="Johansen J.R."/>
            <person name="Huntemann M."/>
            <person name="Clum A."/>
            <person name="Foster B."/>
            <person name="Foster B."/>
            <person name="Roux S."/>
            <person name="Palaniappan K."/>
            <person name="Varghese N."/>
            <person name="Mukherjee S."/>
            <person name="Reddy T.B.K."/>
            <person name="Daum C."/>
            <person name="Copeland A."/>
            <person name="Chen I.A."/>
            <person name="Ivanova N.N."/>
            <person name="Kyrpides N.C."/>
            <person name="Shapiro N."/>
            <person name="Eloe-Fadrosh E.A."/>
            <person name="Pietrasiak N."/>
        </authorList>
    </citation>
    <scope>NUCLEOTIDE SEQUENCE</scope>
    <source>
        <strain evidence="2">JT2-VF2</strain>
    </source>
</reference>
<sequence length="57" mass="6138">MKRRQVLNTAAFATATATTLASGTRTDTAPSVQAGAQQHSIRPNPRRLQCISTSFSY</sequence>
<feature type="region of interest" description="Disordered" evidence="1">
    <location>
        <begin position="20"/>
        <end position="47"/>
    </location>
</feature>
<dbReference type="Proteomes" id="UP000715781">
    <property type="component" value="Unassembled WGS sequence"/>
</dbReference>
<reference evidence="2" key="1">
    <citation type="submission" date="2021-05" db="EMBL/GenBank/DDBJ databases">
        <authorList>
            <person name="Pietrasiak N."/>
            <person name="Ward R."/>
            <person name="Stajich J.E."/>
            <person name="Kurbessoian T."/>
        </authorList>
    </citation>
    <scope>NUCLEOTIDE SEQUENCE</scope>
    <source>
        <strain evidence="2">JT2-VF2</strain>
    </source>
</reference>
<gene>
    <name evidence="2" type="ORF">KME32_04805</name>
</gene>
<evidence type="ECO:0000313" key="3">
    <source>
        <dbReference type="Proteomes" id="UP000715781"/>
    </source>
</evidence>
<organism evidence="2 3">
    <name type="scientific">Mojavia pulchra JT2-VF2</name>
    <dbReference type="NCBI Taxonomy" id="287848"/>
    <lineage>
        <taxon>Bacteria</taxon>
        <taxon>Bacillati</taxon>
        <taxon>Cyanobacteriota</taxon>
        <taxon>Cyanophyceae</taxon>
        <taxon>Nostocales</taxon>
        <taxon>Nostocaceae</taxon>
    </lineage>
</organism>
<accession>A0A951PUI5</accession>
<feature type="compositionally biased region" description="Low complexity" evidence="1">
    <location>
        <begin position="20"/>
        <end position="29"/>
    </location>
</feature>
<evidence type="ECO:0000256" key="1">
    <source>
        <dbReference type="SAM" id="MobiDB-lite"/>
    </source>
</evidence>
<protein>
    <submittedName>
        <fullName evidence="2">Uncharacterized protein</fullName>
    </submittedName>
</protein>
<name>A0A951PUI5_9NOST</name>
<feature type="compositionally biased region" description="Polar residues" evidence="1">
    <location>
        <begin position="30"/>
        <end position="41"/>
    </location>
</feature>
<proteinExistence type="predicted"/>
<dbReference type="AlphaFoldDB" id="A0A951PUI5"/>
<evidence type="ECO:0000313" key="2">
    <source>
        <dbReference type="EMBL" id="MBW4560474.1"/>
    </source>
</evidence>
<comment type="caution">
    <text evidence="2">The sequence shown here is derived from an EMBL/GenBank/DDBJ whole genome shotgun (WGS) entry which is preliminary data.</text>
</comment>